<organism evidence="1 2">
    <name type="scientific">Genlisea aurea</name>
    <dbReference type="NCBI Taxonomy" id="192259"/>
    <lineage>
        <taxon>Eukaryota</taxon>
        <taxon>Viridiplantae</taxon>
        <taxon>Streptophyta</taxon>
        <taxon>Embryophyta</taxon>
        <taxon>Tracheophyta</taxon>
        <taxon>Spermatophyta</taxon>
        <taxon>Magnoliopsida</taxon>
        <taxon>eudicotyledons</taxon>
        <taxon>Gunneridae</taxon>
        <taxon>Pentapetalae</taxon>
        <taxon>asterids</taxon>
        <taxon>lamiids</taxon>
        <taxon>Lamiales</taxon>
        <taxon>Lentibulariaceae</taxon>
        <taxon>Genlisea</taxon>
    </lineage>
</organism>
<protein>
    <submittedName>
        <fullName evidence="1">Uncharacterized protein</fullName>
    </submittedName>
</protein>
<evidence type="ECO:0000313" key="1">
    <source>
        <dbReference type="EMBL" id="EPS57101.1"/>
    </source>
</evidence>
<keyword evidence="2" id="KW-1185">Reference proteome</keyword>
<sequence>MSYMQGVKPPIARQQSDLLRCGVATVAHRNDFFWEKCRICKALCHRLRGEGVTCCIAAWPRYEEEGTWPPIARQGSDLNRRGLAKLKRRNDGFR</sequence>
<proteinExistence type="predicted"/>
<dbReference type="Proteomes" id="UP000015453">
    <property type="component" value="Unassembled WGS sequence"/>
</dbReference>
<comment type="caution">
    <text evidence="1">The sequence shown here is derived from an EMBL/GenBank/DDBJ whole genome shotgun (WGS) entry which is preliminary data.</text>
</comment>
<gene>
    <name evidence="1" type="ORF">M569_17723</name>
</gene>
<dbReference type="EMBL" id="AUSU01010673">
    <property type="protein sequence ID" value="EPS57101.1"/>
    <property type="molecule type" value="Genomic_DNA"/>
</dbReference>
<name>S8BY56_9LAMI</name>
<evidence type="ECO:0000313" key="2">
    <source>
        <dbReference type="Proteomes" id="UP000015453"/>
    </source>
</evidence>
<dbReference type="AlphaFoldDB" id="S8BY56"/>
<accession>S8BY56</accession>
<reference evidence="1 2" key="1">
    <citation type="journal article" date="2013" name="BMC Genomics">
        <title>The miniature genome of a carnivorous plant Genlisea aurea contains a low number of genes and short non-coding sequences.</title>
        <authorList>
            <person name="Leushkin E.V."/>
            <person name="Sutormin R.A."/>
            <person name="Nabieva E.R."/>
            <person name="Penin A.A."/>
            <person name="Kondrashov A.S."/>
            <person name="Logacheva M.D."/>
        </authorList>
    </citation>
    <scope>NUCLEOTIDE SEQUENCE [LARGE SCALE GENOMIC DNA]</scope>
</reference>